<evidence type="ECO:0000256" key="4">
    <source>
        <dbReference type="ARBA" id="ARBA00023136"/>
    </source>
</evidence>
<evidence type="ECO:0000256" key="5">
    <source>
        <dbReference type="SAM" id="Phobius"/>
    </source>
</evidence>
<dbReference type="EMBL" id="PYDT01000009">
    <property type="protein sequence ID" value="THU51379.1"/>
    <property type="molecule type" value="Genomic_DNA"/>
</dbReference>
<sequence length="347" mass="38332">MLAWREGLSLSGALMNIRAEVGDEGSEQHEADVSAAIVQPQAWWQWDLQLSYRRRIWLVAFLFFFAFVSILTLHNPTGARDPSGLPSSSSSSHAAVASAAAATSWPTPLPALVFDALVHYAVASNYTWKMEEDGLRAIAGVLRRRGPCNLLVFGIGHETPLWRALNQGGRTVFVDENEYYVAHMEARNPGLEAYDVAYTTKVRETPELLAETRRQRRGECRPVQNLLFSDCRLAINDLPNQLYDVAWDVILIDGPKGHEAAAPGRMSAIFTAAVMARYRGRGHVDVLVHDYDRAVERLCSAEFLCSENLVAATSRLAHFLIRGSVGPTNEFCTSRTTTTYSAATSSS</sequence>
<proteinExistence type="predicted"/>
<reference evidence="6 7" key="1">
    <citation type="journal article" date="2019" name="Nat. Plants">
        <title>Genome sequencing of Musa balbisiana reveals subgenome evolution and function divergence in polyploid bananas.</title>
        <authorList>
            <person name="Yao X."/>
        </authorList>
    </citation>
    <scope>NUCLEOTIDE SEQUENCE [LARGE SCALE GENOMIC DNA]</scope>
    <source>
        <strain evidence="7">cv. DH-PKW</strain>
        <tissue evidence="6">Leaves</tissue>
    </source>
</reference>
<keyword evidence="2 5" id="KW-0812">Transmembrane</keyword>
<dbReference type="AlphaFoldDB" id="A0A4S8ISK7"/>
<accession>A0A4S8ISK7</accession>
<comment type="subcellular location">
    <subcellularLocation>
        <location evidence="1">Golgi apparatus membrane</location>
        <topology evidence="1">Single-pass membrane protein</topology>
    </subcellularLocation>
</comment>
<dbReference type="Proteomes" id="UP000317650">
    <property type="component" value="Chromosome 6"/>
</dbReference>
<organism evidence="6 7">
    <name type="scientific">Musa balbisiana</name>
    <name type="common">Banana</name>
    <dbReference type="NCBI Taxonomy" id="52838"/>
    <lineage>
        <taxon>Eukaryota</taxon>
        <taxon>Viridiplantae</taxon>
        <taxon>Streptophyta</taxon>
        <taxon>Embryophyta</taxon>
        <taxon>Tracheophyta</taxon>
        <taxon>Spermatophyta</taxon>
        <taxon>Magnoliopsida</taxon>
        <taxon>Liliopsida</taxon>
        <taxon>Zingiberales</taxon>
        <taxon>Musaceae</taxon>
        <taxon>Musa</taxon>
    </lineage>
</organism>
<keyword evidence="3 5" id="KW-1133">Transmembrane helix</keyword>
<evidence type="ECO:0000256" key="2">
    <source>
        <dbReference type="ARBA" id="ARBA00022692"/>
    </source>
</evidence>
<evidence type="ECO:0000256" key="3">
    <source>
        <dbReference type="ARBA" id="ARBA00022989"/>
    </source>
</evidence>
<evidence type="ECO:0000256" key="1">
    <source>
        <dbReference type="ARBA" id="ARBA00004194"/>
    </source>
</evidence>
<keyword evidence="7" id="KW-1185">Reference proteome</keyword>
<dbReference type="PANTHER" id="PTHR31444">
    <property type="entry name" value="OS11G0490100 PROTEIN"/>
    <property type="match status" value="1"/>
</dbReference>
<dbReference type="Pfam" id="PF21729">
    <property type="entry name" value="IRX15_IRX15L_GXM"/>
    <property type="match status" value="1"/>
</dbReference>
<dbReference type="GO" id="GO:0000139">
    <property type="term" value="C:Golgi membrane"/>
    <property type="evidence" value="ECO:0007669"/>
    <property type="project" value="UniProtKB-SubCell"/>
</dbReference>
<comment type="caution">
    <text evidence="6">The sequence shown here is derived from an EMBL/GenBank/DDBJ whole genome shotgun (WGS) entry which is preliminary data.</text>
</comment>
<protein>
    <submittedName>
        <fullName evidence="6">Uncharacterized protein</fullName>
    </submittedName>
</protein>
<dbReference type="InterPro" id="IPR006514">
    <property type="entry name" value="IRX15/GXM/AGM"/>
</dbReference>
<gene>
    <name evidence="6" type="ORF">C4D60_Mb06t30410</name>
</gene>
<keyword evidence="4 5" id="KW-0472">Membrane</keyword>
<feature type="transmembrane region" description="Helical" evidence="5">
    <location>
        <begin position="56"/>
        <end position="73"/>
    </location>
</feature>
<evidence type="ECO:0000313" key="6">
    <source>
        <dbReference type="EMBL" id="THU51379.1"/>
    </source>
</evidence>
<dbReference type="GO" id="GO:0045492">
    <property type="term" value="P:xylan biosynthetic process"/>
    <property type="evidence" value="ECO:0007669"/>
    <property type="project" value="InterPro"/>
</dbReference>
<name>A0A4S8ISK7_MUSBA</name>
<evidence type="ECO:0000313" key="7">
    <source>
        <dbReference type="Proteomes" id="UP000317650"/>
    </source>
</evidence>
<dbReference type="NCBIfam" id="TIGR01627">
    <property type="entry name" value="A_thal_3515"/>
    <property type="match status" value="1"/>
</dbReference>